<evidence type="ECO:0000313" key="2">
    <source>
        <dbReference type="Proteomes" id="UP000006729"/>
    </source>
</evidence>
<reference evidence="1 2" key="1">
    <citation type="journal article" date="2006" name="Science">
        <title>The genome of black cottonwood, Populus trichocarpa (Torr. &amp; Gray).</title>
        <authorList>
            <person name="Tuskan G.A."/>
            <person name="Difazio S."/>
            <person name="Jansson S."/>
            <person name="Bohlmann J."/>
            <person name="Grigoriev I."/>
            <person name="Hellsten U."/>
            <person name="Putnam N."/>
            <person name="Ralph S."/>
            <person name="Rombauts S."/>
            <person name="Salamov A."/>
            <person name="Schein J."/>
            <person name="Sterck L."/>
            <person name="Aerts A."/>
            <person name="Bhalerao R.R."/>
            <person name="Bhalerao R.P."/>
            <person name="Blaudez D."/>
            <person name="Boerjan W."/>
            <person name="Brun A."/>
            <person name="Brunner A."/>
            <person name="Busov V."/>
            <person name="Campbell M."/>
            <person name="Carlson J."/>
            <person name="Chalot M."/>
            <person name="Chapman J."/>
            <person name="Chen G.L."/>
            <person name="Cooper D."/>
            <person name="Coutinho P.M."/>
            <person name="Couturier J."/>
            <person name="Covert S."/>
            <person name="Cronk Q."/>
            <person name="Cunningham R."/>
            <person name="Davis J."/>
            <person name="Degroeve S."/>
            <person name="Dejardin A."/>
            <person name="Depamphilis C."/>
            <person name="Detter J."/>
            <person name="Dirks B."/>
            <person name="Dubchak I."/>
            <person name="Duplessis S."/>
            <person name="Ehlting J."/>
            <person name="Ellis B."/>
            <person name="Gendler K."/>
            <person name="Goodstein D."/>
            <person name="Gribskov M."/>
            <person name="Grimwood J."/>
            <person name="Groover A."/>
            <person name="Gunter L."/>
            <person name="Hamberger B."/>
            <person name="Heinze B."/>
            <person name="Helariutta Y."/>
            <person name="Henrissat B."/>
            <person name="Holligan D."/>
            <person name="Holt R."/>
            <person name="Huang W."/>
            <person name="Islam-Faridi N."/>
            <person name="Jones S."/>
            <person name="Jones-Rhoades M."/>
            <person name="Jorgensen R."/>
            <person name="Joshi C."/>
            <person name="Kangasjarvi J."/>
            <person name="Karlsson J."/>
            <person name="Kelleher C."/>
            <person name="Kirkpatrick R."/>
            <person name="Kirst M."/>
            <person name="Kohler A."/>
            <person name="Kalluri U."/>
            <person name="Larimer F."/>
            <person name="Leebens-Mack J."/>
            <person name="Leple J.C."/>
            <person name="Locascio P."/>
            <person name="Lou Y."/>
            <person name="Lucas S."/>
            <person name="Martin F."/>
            <person name="Montanini B."/>
            <person name="Napoli C."/>
            <person name="Nelson D.R."/>
            <person name="Nelson C."/>
            <person name="Nieminen K."/>
            <person name="Nilsson O."/>
            <person name="Pereda V."/>
            <person name="Peter G."/>
            <person name="Philippe R."/>
            <person name="Pilate G."/>
            <person name="Poliakov A."/>
            <person name="Razumovskaya J."/>
            <person name="Richardson P."/>
            <person name="Rinaldi C."/>
            <person name="Ritland K."/>
            <person name="Rouze P."/>
            <person name="Ryaboy D."/>
            <person name="Schmutz J."/>
            <person name="Schrader J."/>
            <person name="Segerman B."/>
            <person name="Shin H."/>
            <person name="Siddiqui A."/>
            <person name="Sterky F."/>
            <person name="Terry A."/>
            <person name="Tsai C.J."/>
            <person name="Uberbacher E."/>
            <person name="Unneberg P."/>
            <person name="Vahala J."/>
            <person name="Wall K."/>
            <person name="Wessler S."/>
            <person name="Yang G."/>
            <person name="Yin T."/>
            <person name="Douglas C."/>
            <person name="Marra M."/>
            <person name="Sandberg G."/>
            <person name="Van de Peer Y."/>
            <person name="Rokhsar D."/>
        </authorList>
    </citation>
    <scope>NUCLEOTIDE SEQUENCE [LARGE SCALE GENOMIC DNA]</scope>
    <source>
        <strain evidence="2">cv. Nisqually</strain>
    </source>
</reference>
<gene>
    <name evidence="1" type="ORF">POPTR_005G252400</name>
</gene>
<keyword evidence="2" id="KW-1185">Reference proteome</keyword>
<protein>
    <submittedName>
        <fullName evidence="1">Uncharacterized protein</fullName>
    </submittedName>
</protein>
<name>A0A2K2AMC9_POPTR</name>
<accession>A0A2K2AMC9</accession>
<dbReference type="EMBL" id="CM009294">
    <property type="protein sequence ID" value="PNT38685.1"/>
    <property type="molecule type" value="Genomic_DNA"/>
</dbReference>
<sequence length="72" mass="8780">MGMGQQNTEVWRTWYINNRYDGSFFSLQQLFYQTRIHKFKTYLFKLKTSQRINKVTLQPTSSFFGLFLEQLQ</sequence>
<dbReference type="Proteomes" id="UP000006729">
    <property type="component" value="Chromosome 5"/>
</dbReference>
<dbReference type="AlphaFoldDB" id="A0A2K2AMC9"/>
<organism evidence="1 2">
    <name type="scientific">Populus trichocarpa</name>
    <name type="common">Western balsam poplar</name>
    <name type="synonym">Populus balsamifera subsp. trichocarpa</name>
    <dbReference type="NCBI Taxonomy" id="3694"/>
    <lineage>
        <taxon>Eukaryota</taxon>
        <taxon>Viridiplantae</taxon>
        <taxon>Streptophyta</taxon>
        <taxon>Embryophyta</taxon>
        <taxon>Tracheophyta</taxon>
        <taxon>Spermatophyta</taxon>
        <taxon>Magnoliopsida</taxon>
        <taxon>eudicotyledons</taxon>
        <taxon>Gunneridae</taxon>
        <taxon>Pentapetalae</taxon>
        <taxon>rosids</taxon>
        <taxon>fabids</taxon>
        <taxon>Malpighiales</taxon>
        <taxon>Salicaceae</taxon>
        <taxon>Saliceae</taxon>
        <taxon>Populus</taxon>
    </lineage>
</organism>
<evidence type="ECO:0000313" key="1">
    <source>
        <dbReference type="EMBL" id="PNT38685.1"/>
    </source>
</evidence>
<proteinExistence type="predicted"/>
<dbReference type="InParanoid" id="A0A2K2AMC9"/>